<keyword evidence="9" id="KW-1185">Reference proteome</keyword>
<keyword evidence="2" id="KW-0560">Oxidoreductase</keyword>
<evidence type="ECO:0000313" key="8">
    <source>
        <dbReference type="Proteomes" id="UP000886597"/>
    </source>
</evidence>
<dbReference type="InterPro" id="IPR001670">
    <property type="entry name" value="ADH_Fe/GldA"/>
</dbReference>
<feature type="binding site" evidence="3">
    <location>
        <position position="171"/>
    </location>
    <ligand>
        <name>glycerol</name>
        <dbReference type="ChEBI" id="CHEBI:17754"/>
    </ligand>
</feature>
<dbReference type="Proteomes" id="UP000886597">
    <property type="component" value="Unassembled WGS sequence"/>
</dbReference>
<proteinExistence type="predicted"/>
<dbReference type="RefSeq" id="WP_202583936.1">
    <property type="nucleotide sequence ID" value="NZ_BKBO01000016.1"/>
</dbReference>
<dbReference type="GO" id="GO:0016614">
    <property type="term" value="F:oxidoreductase activity, acting on CH-OH group of donors"/>
    <property type="evidence" value="ECO:0007669"/>
    <property type="project" value="InterPro"/>
</dbReference>
<dbReference type="AlphaFoldDB" id="A0AAN4UBD7"/>
<evidence type="ECO:0000313" key="6">
    <source>
        <dbReference type="EMBL" id="GEQ49338.1"/>
    </source>
</evidence>
<sequence>MQQLIVRGAPQIYECTAKSWEKLPYYLDEWKIKRVLVLRGKDSWKAAQPFFPDLGNYTVYEKYYGGECTDEKADELVSIIMQNNIEAVIACGGGKVSDLGKTTSHKAELPIFIMPTLAATCASYSSLSVIYNLDGSMKRYEMFSISSAALLIEPAVILNSPRELMIAGIGDTLAKWYEAAPMIEQLAYQPPEIQVALFAAQRCRDILLRDSSQALEAMQTSTLNQAFQNVIETNILLAGMVGGFGDDYGRTSGAHSIHDALTILPESHQTLHGYKVAYGILVQLMIEDKKEELTRLLPFYHQLNLPTSLKDMGLDLTEEGYQQVAVRATLPWEQIHYLKEEVTPQLVVAAMKKVENLS</sequence>
<reference evidence="7" key="1">
    <citation type="submission" date="2019-08" db="EMBL/GenBank/DDBJ databases">
        <authorList>
            <person name="Ishikawa M."/>
            <person name="Suzuki T."/>
            <person name="Matsutani M."/>
        </authorList>
    </citation>
    <scope>NUCLEOTIDE SEQUENCE</scope>
    <source>
        <strain evidence="7">7C1</strain>
        <strain evidence="6">8C4</strain>
    </source>
</reference>
<dbReference type="Gene3D" id="3.40.50.1970">
    <property type="match status" value="1"/>
</dbReference>
<evidence type="ECO:0000313" key="9">
    <source>
        <dbReference type="Proteomes" id="UP000886607"/>
    </source>
</evidence>
<feature type="binding site" evidence="3">
    <location>
        <position position="255"/>
    </location>
    <ligand>
        <name>glycerol</name>
        <dbReference type="ChEBI" id="CHEBI:17754"/>
    </ligand>
</feature>
<dbReference type="PIRSF" id="PIRSF000112">
    <property type="entry name" value="Glycerol_dehydrogenase"/>
    <property type="match status" value="1"/>
</dbReference>
<accession>A0AAN4UBD7</accession>
<dbReference type="PANTHER" id="PTHR43616:SF3">
    <property type="entry name" value="HYDROXYCARBOXYLATE DEHYDROGENASE A"/>
    <property type="match status" value="1"/>
</dbReference>
<dbReference type="PANTHER" id="PTHR43616">
    <property type="entry name" value="GLYCEROL DEHYDROGENASE"/>
    <property type="match status" value="1"/>
</dbReference>
<dbReference type="Proteomes" id="UP000886607">
    <property type="component" value="Unassembled WGS sequence"/>
</dbReference>
<dbReference type="GO" id="GO:0046872">
    <property type="term" value="F:metal ion binding"/>
    <property type="evidence" value="ECO:0007669"/>
    <property type="project" value="UniProtKB-KW"/>
</dbReference>
<dbReference type="Gene3D" id="1.20.1090.10">
    <property type="entry name" value="Dehydroquinate synthase-like - alpha domain"/>
    <property type="match status" value="1"/>
</dbReference>
<comment type="cofactor">
    <cofactor evidence="3">
        <name>Zn(2+)</name>
        <dbReference type="ChEBI" id="CHEBI:29105"/>
    </cofactor>
    <text evidence="3">Binds 1 zinc ion per subunit.</text>
</comment>
<evidence type="ECO:0000256" key="2">
    <source>
        <dbReference type="ARBA" id="ARBA00023002"/>
    </source>
</evidence>
<feature type="binding site" evidence="3">
    <location>
        <position position="272"/>
    </location>
    <ligand>
        <name>glycerol</name>
        <dbReference type="ChEBI" id="CHEBI:17754"/>
    </ligand>
</feature>
<feature type="binding site" evidence="4">
    <location>
        <position position="125"/>
    </location>
    <ligand>
        <name>NAD(+)</name>
        <dbReference type="ChEBI" id="CHEBI:57540"/>
    </ligand>
</feature>
<feature type="binding site" evidence="4">
    <location>
        <begin position="94"/>
        <end position="98"/>
    </location>
    <ligand>
        <name>NAD(+)</name>
        <dbReference type="ChEBI" id="CHEBI:57540"/>
    </ligand>
</feature>
<feature type="binding site" evidence="4">
    <location>
        <position position="127"/>
    </location>
    <ligand>
        <name>NAD(+)</name>
        <dbReference type="ChEBI" id="CHEBI:57540"/>
    </ligand>
</feature>
<feature type="binding site" evidence="4">
    <location>
        <position position="131"/>
    </location>
    <ligand>
        <name>NAD(+)</name>
        <dbReference type="ChEBI" id="CHEBI:57540"/>
    </ligand>
</feature>
<evidence type="ECO:0000259" key="5">
    <source>
        <dbReference type="Pfam" id="PF00465"/>
    </source>
</evidence>
<keyword evidence="4" id="KW-0520">NAD</keyword>
<evidence type="ECO:0000256" key="4">
    <source>
        <dbReference type="PIRSR" id="PIRSR000112-3"/>
    </source>
</evidence>
<dbReference type="CDD" id="cd08172">
    <property type="entry name" value="GlyDH-like"/>
    <property type="match status" value="1"/>
</dbReference>
<evidence type="ECO:0000313" key="7">
    <source>
        <dbReference type="EMBL" id="GEQ54388.1"/>
    </source>
</evidence>
<feature type="domain" description="Alcohol dehydrogenase iron-type/glycerol dehydrogenase GldA" evidence="5">
    <location>
        <begin position="10"/>
        <end position="143"/>
    </location>
</feature>
<dbReference type="InterPro" id="IPR016205">
    <property type="entry name" value="Glycerol_DH"/>
</dbReference>
<dbReference type="SUPFAM" id="SSF56796">
    <property type="entry name" value="Dehydroquinate synthase-like"/>
    <property type="match status" value="1"/>
</dbReference>
<protein>
    <submittedName>
        <fullName evidence="7">Glycerol dehydrogenase</fullName>
    </submittedName>
</protein>
<evidence type="ECO:0000256" key="3">
    <source>
        <dbReference type="PIRSR" id="PIRSR000112-1"/>
    </source>
</evidence>
<dbReference type="EMBL" id="BKBQ01000016">
    <property type="protein sequence ID" value="GEQ54388.1"/>
    <property type="molecule type" value="Genomic_DNA"/>
</dbReference>
<keyword evidence="1 3" id="KW-0479">Metal-binding</keyword>
<gene>
    <name evidence="7" type="primary">gldA_2</name>
    <name evidence="6" type="synonym">gldA_3</name>
    <name evidence="6" type="ORF">TK11N_11900</name>
    <name evidence="7" type="ORF">TK2N_12320</name>
</gene>
<organism evidence="7 8">
    <name type="scientific">Tetragenococcus koreensis</name>
    <dbReference type="NCBI Taxonomy" id="290335"/>
    <lineage>
        <taxon>Bacteria</taxon>
        <taxon>Bacillati</taxon>
        <taxon>Bacillota</taxon>
        <taxon>Bacilli</taxon>
        <taxon>Lactobacillales</taxon>
        <taxon>Enterococcaceae</taxon>
        <taxon>Tetragenococcus</taxon>
    </lineage>
</organism>
<keyword evidence="3" id="KW-0862">Zinc</keyword>
<dbReference type="Pfam" id="PF00465">
    <property type="entry name" value="Fe-ADH"/>
    <property type="match status" value="1"/>
</dbReference>
<evidence type="ECO:0000256" key="1">
    <source>
        <dbReference type="ARBA" id="ARBA00022723"/>
    </source>
</evidence>
<comment type="caution">
    <text evidence="7">The sequence shown here is derived from an EMBL/GenBank/DDBJ whole genome shotgun (WGS) entry which is preliminary data.</text>
</comment>
<reference evidence="7" key="2">
    <citation type="journal article" date="2020" name="Int. Dairy J.">
        <title>Lactic acid bacterial diversity in Brie cheese focusing on salt concentration and pH of isolation medium and characterisation of halophilic and alkaliphilic lactic acid bacterial isolates.</title>
        <authorList>
            <person name="Unno R."/>
            <person name="Matsutani M."/>
            <person name="Suzuki T."/>
            <person name="Kodama K."/>
            <person name="Matsushita H."/>
            <person name="Yamasato K."/>
            <person name="Koizumi Y."/>
            <person name="Ishikawa M."/>
        </authorList>
    </citation>
    <scope>NUCLEOTIDE SEQUENCE</scope>
    <source>
        <strain evidence="7">7C1</strain>
        <strain evidence="6">8C4</strain>
    </source>
</reference>
<dbReference type="EMBL" id="BKBO01000016">
    <property type="protein sequence ID" value="GEQ49338.1"/>
    <property type="molecule type" value="Genomic_DNA"/>
</dbReference>
<name>A0AAN4UBD7_9ENTE</name>